<keyword evidence="5" id="KW-0804">Transcription</keyword>
<dbReference type="GeneID" id="34221774"/>
<sequence length="146" mass="16598">MSIETLPLDKQLCFALYASSKEIAKAYRDKLAPHGITYPQYLILSALWDQDHRTVSEIGAELQLDSGTLTPMIKRLEEAGWVLRIRQKPDERRVYVDLTEKGKTLKDDAACAVAEIWSDLNLNEDTYHVLLNQLHSITAKLQKGDD</sequence>
<dbReference type="GO" id="GO:0005737">
    <property type="term" value="C:cytoplasm"/>
    <property type="evidence" value="ECO:0007669"/>
    <property type="project" value="UniProtKB-SubCell"/>
</dbReference>
<evidence type="ECO:0000313" key="10">
    <source>
        <dbReference type="Proteomes" id="UP000199735"/>
    </source>
</evidence>
<evidence type="ECO:0000313" key="7">
    <source>
        <dbReference type="EMBL" id="AIF65934.1"/>
    </source>
</evidence>
<protein>
    <submittedName>
        <fullName evidence="8">DNA-binding transcriptional regulator, MarR family</fullName>
    </submittedName>
</protein>
<dbReference type="SMART" id="SM00347">
    <property type="entry name" value="HTH_MARR"/>
    <property type="match status" value="1"/>
</dbReference>
<evidence type="ECO:0000256" key="3">
    <source>
        <dbReference type="ARBA" id="ARBA00023015"/>
    </source>
</evidence>
<dbReference type="GO" id="GO:0006950">
    <property type="term" value="P:response to stress"/>
    <property type="evidence" value="ECO:0007669"/>
    <property type="project" value="TreeGrafter"/>
</dbReference>
<keyword evidence="3" id="KW-0805">Transcription regulation</keyword>
<dbReference type="AlphaFoldDB" id="A0A075LHM7"/>
<dbReference type="PROSITE" id="PS50995">
    <property type="entry name" value="HTH_MARR_2"/>
    <property type="match status" value="1"/>
</dbReference>
<evidence type="ECO:0000256" key="4">
    <source>
        <dbReference type="ARBA" id="ARBA00023125"/>
    </source>
</evidence>
<organism evidence="7 9">
    <name type="scientific">Terribacillus saccharophilus</name>
    <dbReference type="NCBI Taxonomy" id="361277"/>
    <lineage>
        <taxon>Bacteria</taxon>
        <taxon>Bacillati</taxon>
        <taxon>Bacillota</taxon>
        <taxon>Bacilli</taxon>
        <taxon>Bacillales</taxon>
        <taxon>Bacillaceae</taxon>
        <taxon>Terribacillus</taxon>
    </lineage>
</organism>
<dbReference type="InterPro" id="IPR000835">
    <property type="entry name" value="HTH_MarR-typ"/>
</dbReference>
<evidence type="ECO:0000256" key="1">
    <source>
        <dbReference type="ARBA" id="ARBA00004496"/>
    </source>
</evidence>
<dbReference type="EMBL" id="FOCD01000001">
    <property type="protein sequence ID" value="SEM94591.1"/>
    <property type="molecule type" value="Genomic_DNA"/>
</dbReference>
<dbReference type="GO" id="GO:0003700">
    <property type="term" value="F:DNA-binding transcription factor activity"/>
    <property type="evidence" value="ECO:0007669"/>
    <property type="project" value="InterPro"/>
</dbReference>
<name>A0A075LHM7_9BACI</name>
<reference evidence="7 9" key="1">
    <citation type="submission" date="2014-07" db="EMBL/GenBank/DDBJ databases">
        <title>Complete genome sequence of a moderately halophilic bacterium Terribacillus aidingensis MP602, isolated from Cryptomeria fortunei in Tianmu mountain in China.</title>
        <authorList>
            <person name="Wang Y."/>
            <person name="Lu P."/>
            <person name="Zhang L."/>
        </authorList>
    </citation>
    <scope>NUCLEOTIDE SEQUENCE [LARGE SCALE GENOMIC DNA]</scope>
    <source>
        <strain evidence="7 9">MP602</strain>
    </source>
</reference>
<dbReference type="PRINTS" id="PR00598">
    <property type="entry name" value="HTHMARR"/>
</dbReference>
<dbReference type="KEGG" id="tap:GZ22_04325"/>
<dbReference type="Pfam" id="PF22381">
    <property type="entry name" value="Staph_reg_Sar_Rot"/>
    <property type="match status" value="1"/>
</dbReference>
<dbReference type="RefSeq" id="WP_038559017.1">
    <property type="nucleotide sequence ID" value="NZ_CP008876.1"/>
</dbReference>
<comment type="subcellular location">
    <subcellularLocation>
        <location evidence="1">Cytoplasm</location>
    </subcellularLocation>
</comment>
<dbReference type="PANTHER" id="PTHR33164">
    <property type="entry name" value="TRANSCRIPTIONAL REGULATOR, MARR FAMILY"/>
    <property type="match status" value="1"/>
</dbReference>
<evidence type="ECO:0000259" key="6">
    <source>
        <dbReference type="PROSITE" id="PS50995"/>
    </source>
</evidence>
<evidence type="ECO:0000313" key="8">
    <source>
        <dbReference type="EMBL" id="SEM94591.1"/>
    </source>
</evidence>
<dbReference type="Proteomes" id="UP000027980">
    <property type="component" value="Chromosome"/>
</dbReference>
<dbReference type="EMBL" id="CP008876">
    <property type="protein sequence ID" value="AIF65934.1"/>
    <property type="molecule type" value="Genomic_DNA"/>
</dbReference>
<dbReference type="SUPFAM" id="SSF46785">
    <property type="entry name" value="Winged helix' DNA-binding domain"/>
    <property type="match status" value="1"/>
</dbReference>
<dbReference type="PANTHER" id="PTHR33164:SF5">
    <property type="entry name" value="ORGANIC HYDROPEROXIDE RESISTANCE TRANSCRIPTIONAL REGULATOR"/>
    <property type="match status" value="1"/>
</dbReference>
<dbReference type="GO" id="GO:0003677">
    <property type="term" value="F:DNA binding"/>
    <property type="evidence" value="ECO:0007669"/>
    <property type="project" value="UniProtKB-KW"/>
</dbReference>
<dbReference type="CDD" id="cd00090">
    <property type="entry name" value="HTH_ARSR"/>
    <property type="match status" value="1"/>
</dbReference>
<accession>A0AAX2EEC4</accession>
<gene>
    <name evidence="7" type="ORF">GZ22_04325</name>
    <name evidence="8" type="ORF">SAMN04489762_1478</name>
</gene>
<dbReference type="Gene3D" id="1.10.10.10">
    <property type="entry name" value="Winged helix-like DNA-binding domain superfamily/Winged helix DNA-binding domain"/>
    <property type="match status" value="1"/>
</dbReference>
<dbReference type="InterPro" id="IPR039422">
    <property type="entry name" value="MarR/SlyA-like"/>
</dbReference>
<dbReference type="Proteomes" id="UP000199735">
    <property type="component" value="Unassembled WGS sequence"/>
</dbReference>
<reference evidence="8 10" key="2">
    <citation type="submission" date="2016-10" db="EMBL/GenBank/DDBJ databases">
        <authorList>
            <person name="Varghese N."/>
            <person name="Submissions S."/>
        </authorList>
    </citation>
    <scope>NUCLEOTIDE SEQUENCE [LARGE SCALE GENOMIC DNA]</scope>
    <source>
        <strain evidence="8 10">DSM 21619</strain>
    </source>
</reference>
<proteinExistence type="predicted"/>
<evidence type="ECO:0000256" key="2">
    <source>
        <dbReference type="ARBA" id="ARBA00022490"/>
    </source>
</evidence>
<dbReference type="InterPro" id="IPR055166">
    <property type="entry name" value="Transc_reg_Sar_Rot_HTH"/>
</dbReference>
<dbReference type="HOGENOM" id="CLU_083287_3_2_9"/>
<evidence type="ECO:0000313" key="9">
    <source>
        <dbReference type="Proteomes" id="UP000027980"/>
    </source>
</evidence>
<evidence type="ECO:0000256" key="5">
    <source>
        <dbReference type="ARBA" id="ARBA00023163"/>
    </source>
</evidence>
<keyword evidence="4 8" id="KW-0238">DNA-binding</keyword>
<accession>A0A075LHM7</accession>
<dbReference type="FunFam" id="1.10.10.10:FF:000163">
    <property type="entry name" value="MarR family transcriptional regulator"/>
    <property type="match status" value="1"/>
</dbReference>
<dbReference type="OrthoDB" id="9806864at2"/>
<feature type="domain" description="HTH marR-type" evidence="6">
    <location>
        <begin position="9"/>
        <end position="143"/>
    </location>
</feature>
<dbReference type="InterPro" id="IPR011991">
    <property type="entry name" value="ArsR-like_HTH"/>
</dbReference>
<dbReference type="InterPro" id="IPR036390">
    <property type="entry name" value="WH_DNA-bd_sf"/>
</dbReference>
<dbReference type="InterPro" id="IPR036388">
    <property type="entry name" value="WH-like_DNA-bd_sf"/>
</dbReference>
<keyword evidence="2" id="KW-0963">Cytoplasm</keyword>